<sequence>MLGICGGFQLPVRIGRDSYNVEGLVAEVEDMGFLAGETACSVQKGLRLLCVGQVLGVSASGYEIHHSKITRGDATEECLGGARNGQGVRNDVARLAR</sequence>
<keyword evidence="1" id="KW-0315">Glutamine amidotransferase</keyword>
<feature type="domain" description="CobB/CobQ-like glutamine amidotransferase" evidence="2">
    <location>
        <begin position="1"/>
        <end position="79"/>
    </location>
</feature>
<accession>A0AAD0P8H1</accession>
<dbReference type="Proteomes" id="UP000249682">
    <property type="component" value="Chromosome"/>
</dbReference>
<dbReference type="GO" id="GO:0003824">
    <property type="term" value="F:catalytic activity"/>
    <property type="evidence" value="ECO:0007669"/>
    <property type="project" value="InterPro"/>
</dbReference>
<name>A0AAD0P8H1_MYCLR</name>
<evidence type="ECO:0000313" key="4">
    <source>
        <dbReference type="Proteomes" id="UP000249682"/>
    </source>
</evidence>
<proteinExistence type="predicted"/>
<evidence type="ECO:0000256" key="1">
    <source>
        <dbReference type="ARBA" id="ARBA00022962"/>
    </source>
</evidence>
<dbReference type="PROSITE" id="PS51274">
    <property type="entry name" value="GATASE_COBBQ"/>
    <property type="match status" value="1"/>
</dbReference>
<evidence type="ECO:0000313" key="3">
    <source>
        <dbReference type="EMBL" id="AWV48276.1"/>
    </source>
</evidence>
<dbReference type="AlphaFoldDB" id="A0AAD0P8H1"/>
<dbReference type="EMBL" id="CP029543">
    <property type="protein sequence ID" value="AWV48276.1"/>
    <property type="molecule type" value="Genomic_DNA"/>
</dbReference>
<protein>
    <recommendedName>
        <fullName evidence="2">CobB/CobQ-like glutamine amidotransferase domain-containing protein</fullName>
    </recommendedName>
</protein>
<reference evidence="3 4" key="1">
    <citation type="submission" date="2018-05" db="EMBL/GenBank/DDBJ databases">
        <title>Evolution of small genomes with special reference to Mycobacterium leprae.</title>
        <authorList>
            <person name="Mohanty P.S."/>
            <person name="Bansal A.K."/>
            <person name="Gupta U.D."/>
            <person name="Naaz F."/>
            <person name="Dwivedi V.D."/>
            <person name="Singh H."/>
            <person name="Gupta G."/>
            <person name="Sharma S."/>
            <person name="Arora M."/>
        </authorList>
    </citation>
    <scope>NUCLEOTIDE SEQUENCE [LARGE SCALE GENOMIC DNA]</scope>
    <source>
        <strain evidence="3 4">MRHRU-235-G</strain>
    </source>
</reference>
<organism evidence="3 4">
    <name type="scientific">Mycobacterium leprae</name>
    <dbReference type="NCBI Taxonomy" id="1769"/>
    <lineage>
        <taxon>Bacteria</taxon>
        <taxon>Bacillati</taxon>
        <taxon>Actinomycetota</taxon>
        <taxon>Actinomycetes</taxon>
        <taxon>Mycobacteriales</taxon>
        <taxon>Mycobacteriaceae</taxon>
        <taxon>Mycobacterium</taxon>
    </lineage>
</organism>
<dbReference type="InterPro" id="IPR011698">
    <property type="entry name" value="GATase_3"/>
</dbReference>
<dbReference type="Pfam" id="PF07685">
    <property type="entry name" value="GATase_3"/>
    <property type="match status" value="1"/>
</dbReference>
<gene>
    <name evidence="3" type="ORF">DIJ64_10055</name>
</gene>
<evidence type="ECO:0000259" key="2">
    <source>
        <dbReference type="Pfam" id="PF07685"/>
    </source>
</evidence>